<dbReference type="InterPro" id="IPR057776">
    <property type="entry name" value="UTP23_sensor"/>
</dbReference>
<evidence type="ECO:0000313" key="10">
    <source>
        <dbReference type="Proteomes" id="UP000521872"/>
    </source>
</evidence>
<organism evidence="9 10">
    <name type="scientific">Agrocybe pediades</name>
    <dbReference type="NCBI Taxonomy" id="84607"/>
    <lineage>
        <taxon>Eukaryota</taxon>
        <taxon>Fungi</taxon>
        <taxon>Dikarya</taxon>
        <taxon>Basidiomycota</taxon>
        <taxon>Agaricomycotina</taxon>
        <taxon>Agaricomycetes</taxon>
        <taxon>Agaricomycetidae</taxon>
        <taxon>Agaricales</taxon>
        <taxon>Agaricineae</taxon>
        <taxon>Strophariaceae</taxon>
        <taxon>Agrocybe</taxon>
    </lineage>
</organism>
<dbReference type="AlphaFoldDB" id="A0A8H4R818"/>
<comment type="caution">
    <text evidence="9">The sequence shown here is derived from an EMBL/GenBank/DDBJ whole genome shotgun (WGS) entry which is preliminary data.</text>
</comment>
<evidence type="ECO:0000256" key="5">
    <source>
        <dbReference type="ARBA" id="ARBA00037300"/>
    </source>
</evidence>
<feature type="compositionally biased region" description="Basic and acidic residues" evidence="7">
    <location>
        <begin position="153"/>
        <end position="169"/>
    </location>
</feature>
<evidence type="ECO:0000259" key="8">
    <source>
        <dbReference type="Pfam" id="PF24779"/>
    </source>
</evidence>
<evidence type="ECO:0000256" key="4">
    <source>
        <dbReference type="ARBA" id="ARBA00023242"/>
    </source>
</evidence>
<comment type="similarity">
    <text evidence="6">Belongs to the UTP23/FCF1 family. UTP23 subfamily.</text>
</comment>
<accession>A0A8H4R818</accession>
<keyword evidence="10" id="KW-1185">Reference proteome</keyword>
<reference evidence="9 10" key="1">
    <citation type="submission" date="2019-12" db="EMBL/GenBank/DDBJ databases">
        <authorList>
            <person name="Floudas D."/>
            <person name="Bentzer J."/>
            <person name="Ahren D."/>
            <person name="Johansson T."/>
            <person name="Persson P."/>
            <person name="Tunlid A."/>
        </authorList>
    </citation>
    <scope>NUCLEOTIDE SEQUENCE [LARGE SCALE GENOMIC DNA]</scope>
    <source>
        <strain evidence="9 10">CBS 102.39</strain>
    </source>
</reference>
<feature type="region of interest" description="Disordered" evidence="7">
    <location>
        <begin position="122"/>
        <end position="232"/>
    </location>
</feature>
<dbReference type="Gene3D" id="3.40.50.1010">
    <property type="entry name" value="5'-nuclease"/>
    <property type="match status" value="1"/>
</dbReference>
<gene>
    <name evidence="9" type="ORF">D9613_001957</name>
</gene>
<keyword evidence="3" id="KW-0698">rRNA processing</keyword>
<dbReference type="Pfam" id="PF04900">
    <property type="entry name" value="Fcf1"/>
    <property type="match status" value="1"/>
</dbReference>
<comment type="subcellular location">
    <subcellularLocation>
        <location evidence="1">Nucleus</location>
        <location evidence="1">Nucleolus</location>
    </subcellularLocation>
</comment>
<evidence type="ECO:0000256" key="6">
    <source>
        <dbReference type="ARBA" id="ARBA00038503"/>
    </source>
</evidence>
<name>A0A8H4R818_9AGAR</name>
<feature type="domain" description="UTP23 sensor motif region" evidence="8">
    <location>
        <begin position="134"/>
        <end position="152"/>
    </location>
</feature>
<dbReference type="GO" id="GO:0006364">
    <property type="term" value="P:rRNA processing"/>
    <property type="evidence" value="ECO:0007669"/>
    <property type="project" value="UniProtKB-KW"/>
</dbReference>
<dbReference type="PANTHER" id="PTHR12416">
    <property type="entry name" value="RRNA-PROCESSING PROTEIN UTP23 HOMOLOG"/>
    <property type="match status" value="1"/>
</dbReference>
<proteinExistence type="inferred from homology"/>
<dbReference type="SUPFAM" id="SSF88723">
    <property type="entry name" value="PIN domain-like"/>
    <property type="match status" value="1"/>
</dbReference>
<keyword evidence="2" id="KW-0690">Ribosome biogenesis</keyword>
<evidence type="ECO:0000313" key="9">
    <source>
        <dbReference type="EMBL" id="KAF4623860.1"/>
    </source>
</evidence>
<evidence type="ECO:0000256" key="7">
    <source>
        <dbReference type="SAM" id="MobiDB-lite"/>
    </source>
</evidence>
<feature type="compositionally biased region" description="Basic residues" evidence="7">
    <location>
        <begin position="205"/>
        <end position="215"/>
    </location>
</feature>
<protein>
    <recommendedName>
        <fullName evidence="8">UTP23 sensor motif region domain-containing protein</fullName>
    </recommendedName>
</protein>
<dbReference type="Pfam" id="PF24779">
    <property type="entry name" value="UTP23_sensor"/>
    <property type="match status" value="1"/>
</dbReference>
<dbReference type="InterPro" id="IPR006984">
    <property type="entry name" value="Fcf1/UTP23"/>
</dbReference>
<evidence type="ECO:0000256" key="1">
    <source>
        <dbReference type="ARBA" id="ARBA00004604"/>
    </source>
</evidence>
<comment type="function">
    <text evidence="5">Involved in rRNA-processing and ribosome biogenesis.</text>
</comment>
<evidence type="ECO:0000256" key="2">
    <source>
        <dbReference type="ARBA" id="ARBA00022517"/>
    </source>
</evidence>
<feature type="compositionally biased region" description="Acidic residues" evidence="7">
    <location>
        <begin position="181"/>
        <end position="193"/>
    </location>
</feature>
<dbReference type="Proteomes" id="UP000521872">
    <property type="component" value="Unassembled WGS sequence"/>
</dbReference>
<dbReference type="GO" id="GO:0032040">
    <property type="term" value="C:small-subunit processome"/>
    <property type="evidence" value="ECO:0007669"/>
    <property type="project" value="InterPro"/>
</dbReference>
<keyword evidence="4" id="KW-0539">Nucleus</keyword>
<dbReference type="InterPro" id="IPR029060">
    <property type="entry name" value="PIN-like_dom_sf"/>
</dbReference>
<dbReference type="EMBL" id="JAACJL010000001">
    <property type="protein sequence ID" value="KAF4623860.1"/>
    <property type="molecule type" value="Genomic_DNA"/>
</dbReference>
<evidence type="ECO:0000256" key="3">
    <source>
        <dbReference type="ARBA" id="ARBA00022552"/>
    </source>
</evidence>
<feature type="compositionally biased region" description="Polar residues" evidence="7">
    <location>
        <begin position="218"/>
        <end position="232"/>
    </location>
</feature>
<sequence length="232" mass="25761">MLRQSRSLVITQCCIHELYLQGKAQQPAVDLAKNFERRKCNHREPIPGDECLESVIGDKNKHRYVVATQSHPLRIKLRLIQATPIVHINRSVIVLEPPSDVTLKAKEAAEAQKLNATTAPDLVLVGPSAPEERKVKRKGPKGPNPLSVKKKKVELEKGKKKPLSKEDSVAAKAGTKRKAEDSEEEHDPEEVQAEETQAGLLTPAAKRRKRKRKKMAASITQTNVESTDANVD</sequence>